<accession>A0ABP8YKB5</accession>
<name>A0ABP8YKB5_9MICO</name>
<dbReference type="SMART" id="SM00393">
    <property type="entry name" value="R3H"/>
    <property type="match status" value="1"/>
</dbReference>
<organism evidence="2 3">
    <name type="scientific">Isoptericola chiayiensis</name>
    <dbReference type="NCBI Taxonomy" id="579446"/>
    <lineage>
        <taxon>Bacteria</taxon>
        <taxon>Bacillati</taxon>
        <taxon>Actinomycetota</taxon>
        <taxon>Actinomycetes</taxon>
        <taxon>Micrococcales</taxon>
        <taxon>Promicromonosporaceae</taxon>
        <taxon>Isoptericola</taxon>
    </lineage>
</organism>
<dbReference type="EMBL" id="BAABID010000009">
    <property type="protein sequence ID" value="GAA4730189.1"/>
    <property type="molecule type" value="Genomic_DNA"/>
</dbReference>
<dbReference type="InterPro" id="IPR001374">
    <property type="entry name" value="R3H_dom"/>
</dbReference>
<sequence>MGTMTDATPDTSVELTKRLEEEGEVAADYLEELLDIADLDGDIDLDIQHDRAAVEVVSEESPRSLDVLVGRDGEVLDALQDLTRLAVQARTGERSRLMLDVAGYRAGRRAELERLAAEAVAGVKGSGERATLAPMNAFERKVVHDAVAAAGLVSDSAGVEPHRYVVIHPAADAS</sequence>
<comment type="caution">
    <text evidence="2">The sequence shown here is derived from an EMBL/GenBank/DDBJ whole genome shotgun (WGS) entry which is preliminary data.</text>
</comment>
<evidence type="ECO:0000259" key="1">
    <source>
        <dbReference type="PROSITE" id="PS51061"/>
    </source>
</evidence>
<dbReference type="PROSITE" id="PS51061">
    <property type="entry name" value="R3H"/>
    <property type="match status" value="1"/>
</dbReference>
<dbReference type="InterPro" id="IPR036867">
    <property type="entry name" value="R3H_dom_sf"/>
</dbReference>
<dbReference type="GO" id="GO:0003677">
    <property type="term" value="F:DNA binding"/>
    <property type="evidence" value="ECO:0007669"/>
    <property type="project" value="UniProtKB-KW"/>
</dbReference>
<keyword evidence="2" id="KW-0238">DNA-binding</keyword>
<dbReference type="PANTHER" id="PTHR35800:SF1">
    <property type="entry name" value="RNA-BINDING PROTEIN KHPB"/>
    <property type="match status" value="1"/>
</dbReference>
<evidence type="ECO:0000313" key="3">
    <source>
        <dbReference type="Proteomes" id="UP001500956"/>
    </source>
</evidence>
<dbReference type="PANTHER" id="PTHR35800">
    <property type="entry name" value="PROTEIN JAG"/>
    <property type="match status" value="1"/>
</dbReference>
<dbReference type="Proteomes" id="UP001500956">
    <property type="component" value="Unassembled WGS sequence"/>
</dbReference>
<dbReference type="Pfam" id="PF01424">
    <property type="entry name" value="R3H"/>
    <property type="match status" value="1"/>
</dbReference>
<feature type="domain" description="R3H" evidence="1">
    <location>
        <begin position="106"/>
        <end position="171"/>
    </location>
</feature>
<dbReference type="InterPro" id="IPR034079">
    <property type="entry name" value="R3H_KhpB"/>
</dbReference>
<dbReference type="SUPFAM" id="SSF82708">
    <property type="entry name" value="R3H domain"/>
    <property type="match status" value="1"/>
</dbReference>
<proteinExistence type="predicted"/>
<protein>
    <submittedName>
        <fullName evidence="2">Single-stranded DNA-binding protein</fullName>
    </submittedName>
</protein>
<gene>
    <name evidence="2" type="ORF">GCM10023216_22330</name>
</gene>
<dbReference type="Gene3D" id="3.30.1370.50">
    <property type="entry name" value="R3H-like domain"/>
    <property type="match status" value="1"/>
</dbReference>
<reference evidence="3" key="1">
    <citation type="journal article" date="2019" name="Int. J. Syst. Evol. Microbiol.">
        <title>The Global Catalogue of Microorganisms (GCM) 10K type strain sequencing project: providing services to taxonomists for standard genome sequencing and annotation.</title>
        <authorList>
            <consortium name="The Broad Institute Genomics Platform"/>
            <consortium name="The Broad Institute Genome Sequencing Center for Infectious Disease"/>
            <person name="Wu L."/>
            <person name="Ma J."/>
        </authorList>
    </citation>
    <scope>NUCLEOTIDE SEQUENCE [LARGE SCALE GENOMIC DNA]</scope>
    <source>
        <strain evidence="3">JCM 18063</strain>
    </source>
</reference>
<dbReference type="InterPro" id="IPR015946">
    <property type="entry name" value="KH_dom-like_a/b"/>
</dbReference>
<dbReference type="Gene3D" id="3.30.300.20">
    <property type="match status" value="1"/>
</dbReference>
<evidence type="ECO:0000313" key="2">
    <source>
        <dbReference type="EMBL" id="GAA4730189.1"/>
    </source>
</evidence>
<dbReference type="CDD" id="cd02644">
    <property type="entry name" value="R3H_jag"/>
    <property type="match status" value="1"/>
</dbReference>
<dbReference type="InterPro" id="IPR039247">
    <property type="entry name" value="KhpB"/>
</dbReference>
<keyword evidence="3" id="KW-1185">Reference proteome</keyword>